<keyword evidence="1" id="KW-0472">Membrane</keyword>
<evidence type="ECO:0000313" key="2">
    <source>
        <dbReference type="EMBL" id="CBK19593.2"/>
    </source>
</evidence>
<protein>
    <submittedName>
        <fullName evidence="2">Uncharacterized protein</fullName>
    </submittedName>
</protein>
<dbReference type="EMBL" id="FN668638">
    <property type="protein sequence ID" value="CBK19593.2"/>
    <property type="molecule type" value="Genomic_DNA"/>
</dbReference>
<evidence type="ECO:0000313" key="3">
    <source>
        <dbReference type="Proteomes" id="UP000008312"/>
    </source>
</evidence>
<proteinExistence type="predicted"/>
<feature type="transmembrane region" description="Helical" evidence="1">
    <location>
        <begin position="6"/>
        <end position="24"/>
    </location>
</feature>
<keyword evidence="1" id="KW-0812">Transmembrane</keyword>
<dbReference type="AlphaFoldDB" id="D8LUV4"/>
<dbReference type="OrthoDB" id="10445402at2759"/>
<gene>
    <name evidence="2" type="ORF">GSBLH_T00000051001</name>
</gene>
<dbReference type="GeneID" id="24917373"/>
<dbReference type="InParanoid" id="D8LUV4"/>
<accession>D8LUV4</accession>
<evidence type="ECO:0000256" key="1">
    <source>
        <dbReference type="SAM" id="Phobius"/>
    </source>
</evidence>
<reference evidence="2" key="1">
    <citation type="submission" date="2010-02" db="EMBL/GenBank/DDBJ databases">
        <title>Sequencing and annotation of the Blastocystis hominis genome.</title>
        <authorList>
            <person name="Wincker P."/>
        </authorList>
    </citation>
    <scope>NUCLEOTIDE SEQUENCE</scope>
    <source>
        <strain evidence="2">Singapore isolate B</strain>
    </source>
</reference>
<name>D8LUV4_BLAHO</name>
<keyword evidence="3" id="KW-1185">Reference proteome</keyword>
<sequence>MGNAALWVFIIFVLILIILILLYIRWRHSKSELNYTKWVNDRLHQQFLSMTAPLIDIYSKHGIETNISFSVFCAQNMQYSIEFPNNWSVNNNLGDYVNAEVSFCPPSSEGGVHELTITVDDLSYTNYTSKSFLEKVNTDSLCLCVDRYFVVFIQSDFCYSKTNANIYLHMFTQWPKYHCADHRICREQKGIYYNLCLCLVFIPPAQRHRIPHGELVHNFEFRRRLRAIPSPFYSILENSRRYLQQSHRHSMVPVLSSKLLCPSSVALGNLHHRISLLFEERVQSIRGSFLLHHSARRRFQASGFAGISGDEGCVPLQFEAAIVDGACARSALAARPCVQVDFVSMLRVDGENSCPDVVFCGGVE</sequence>
<dbReference type="Proteomes" id="UP000008312">
    <property type="component" value="Unassembled WGS sequence"/>
</dbReference>
<keyword evidence="1" id="KW-1133">Transmembrane helix</keyword>
<dbReference type="RefSeq" id="XP_012893641.1">
    <property type="nucleotide sequence ID" value="XM_013038187.1"/>
</dbReference>
<organism evidence="2">
    <name type="scientific">Blastocystis hominis</name>
    <dbReference type="NCBI Taxonomy" id="12968"/>
    <lineage>
        <taxon>Eukaryota</taxon>
        <taxon>Sar</taxon>
        <taxon>Stramenopiles</taxon>
        <taxon>Bigyra</taxon>
        <taxon>Opalozoa</taxon>
        <taxon>Opalinata</taxon>
        <taxon>Blastocystidae</taxon>
        <taxon>Blastocystis</taxon>
    </lineage>
</organism>